<feature type="binding site" evidence="12">
    <location>
        <position position="221"/>
    </location>
    <ligand>
        <name>D-ribose 5-phosphate</name>
        <dbReference type="ChEBI" id="CHEBI:78346"/>
    </ligand>
</feature>
<comment type="pathway">
    <text evidence="1 12">Metabolic intermediate biosynthesis; 5-phospho-alpha-D-ribose 1-diphosphate biosynthesis; 5-phospho-alpha-D-ribose 1-diphosphate from D-ribose 5-phosphate (route I): step 1/1.</text>
</comment>
<dbReference type="InterPro" id="IPR000842">
    <property type="entry name" value="PRib_PP_synth_CS"/>
</dbReference>
<comment type="subcellular location">
    <subcellularLocation>
        <location evidence="12">Cytoplasm</location>
    </subcellularLocation>
</comment>
<dbReference type="FunFam" id="3.40.50.2020:FF:000001">
    <property type="entry name" value="Ribose-phosphate pyrophosphokinase"/>
    <property type="match status" value="1"/>
</dbReference>
<dbReference type="GO" id="GO:0005737">
    <property type="term" value="C:cytoplasm"/>
    <property type="evidence" value="ECO:0007669"/>
    <property type="project" value="UniProtKB-SubCell"/>
</dbReference>
<comment type="similarity">
    <text evidence="11 12">Belongs to the ribose-phosphate pyrophosphokinase family. Class I subfamily.</text>
</comment>
<dbReference type="GO" id="GO:0000287">
    <property type="term" value="F:magnesium ion binding"/>
    <property type="evidence" value="ECO:0007669"/>
    <property type="project" value="UniProtKB-UniRule"/>
</dbReference>
<dbReference type="SMART" id="SM01400">
    <property type="entry name" value="Pribosyltran_N"/>
    <property type="match status" value="1"/>
</dbReference>
<evidence type="ECO:0000256" key="12">
    <source>
        <dbReference type="HAMAP-Rule" id="MF_00583"/>
    </source>
</evidence>
<dbReference type="PANTHER" id="PTHR10210:SF41">
    <property type="entry name" value="RIBOSE-PHOSPHATE PYROPHOSPHOKINASE 1, CHLOROPLASTIC"/>
    <property type="match status" value="1"/>
</dbReference>
<evidence type="ECO:0000256" key="9">
    <source>
        <dbReference type="ARBA" id="ARBA00049535"/>
    </source>
</evidence>
<dbReference type="AlphaFoldDB" id="A0A347WIV0"/>
<organism evidence="14 15">
    <name type="scientific">Suicoccus acidiformans</name>
    <dbReference type="NCBI Taxonomy" id="2036206"/>
    <lineage>
        <taxon>Bacteria</taxon>
        <taxon>Bacillati</taxon>
        <taxon>Bacillota</taxon>
        <taxon>Bacilli</taxon>
        <taxon>Lactobacillales</taxon>
        <taxon>Aerococcaceae</taxon>
        <taxon>Suicoccus</taxon>
    </lineage>
</organism>
<evidence type="ECO:0000256" key="1">
    <source>
        <dbReference type="ARBA" id="ARBA00004996"/>
    </source>
</evidence>
<dbReference type="NCBIfam" id="NF002320">
    <property type="entry name" value="PRK01259.1"/>
    <property type="match status" value="1"/>
</dbReference>
<dbReference type="HAMAP" id="MF_00583_B">
    <property type="entry name" value="RibP_PPkinase_B"/>
    <property type="match status" value="1"/>
</dbReference>
<evidence type="ECO:0000256" key="7">
    <source>
        <dbReference type="ARBA" id="ARBA00022840"/>
    </source>
</evidence>
<dbReference type="InterPro" id="IPR029057">
    <property type="entry name" value="PRTase-like"/>
</dbReference>
<dbReference type="Gene3D" id="3.40.50.2020">
    <property type="match status" value="2"/>
</dbReference>
<keyword evidence="2 12" id="KW-0808">Transferase</keyword>
<dbReference type="EC" id="2.7.6.1" evidence="12"/>
<comment type="caution">
    <text evidence="12">Part of a set of proteins in which some residues (ACT_SITE, NP_BIND, REGION and BINDING) are not conserved.</text>
</comment>
<dbReference type="InterPro" id="IPR005946">
    <property type="entry name" value="Rib-P_diPkinase"/>
</dbReference>
<dbReference type="SUPFAM" id="SSF53271">
    <property type="entry name" value="PRTase-like"/>
    <property type="match status" value="1"/>
</dbReference>
<feature type="binding site" evidence="12">
    <location>
        <begin position="225"/>
        <end position="229"/>
    </location>
    <ligand>
        <name>D-ribose 5-phosphate</name>
        <dbReference type="ChEBI" id="CHEBI:78346"/>
    </ligand>
</feature>
<evidence type="ECO:0000256" key="5">
    <source>
        <dbReference type="ARBA" id="ARBA00022741"/>
    </source>
</evidence>
<evidence type="ECO:0000256" key="2">
    <source>
        <dbReference type="ARBA" id="ARBA00022679"/>
    </source>
</evidence>
<evidence type="ECO:0000256" key="3">
    <source>
        <dbReference type="ARBA" id="ARBA00022723"/>
    </source>
</evidence>
<dbReference type="PANTHER" id="PTHR10210">
    <property type="entry name" value="RIBOSE-PHOSPHATE DIPHOSPHOKINASE FAMILY MEMBER"/>
    <property type="match status" value="1"/>
</dbReference>
<dbReference type="GO" id="GO:0009156">
    <property type="term" value="P:ribonucleoside monophosphate biosynthetic process"/>
    <property type="evidence" value="ECO:0007669"/>
    <property type="project" value="InterPro"/>
</dbReference>
<dbReference type="GO" id="GO:0006015">
    <property type="term" value="P:5-phosphoribose 1-diphosphate biosynthetic process"/>
    <property type="evidence" value="ECO:0007669"/>
    <property type="project" value="UniProtKB-UniRule"/>
</dbReference>
<dbReference type="InterPro" id="IPR029099">
    <property type="entry name" value="Pribosyltran_N"/>
</dbReference>
<keyword evidence="5 12" id="KW-0547">Nucleotide-binding</keyword>
<feature type="domain" description="Ribose-phosphate pyrophosphokinase N-terminal" evidence="13">
    <location>
        <begin position="12"/>
        <end position="127"/>
    </location>
</feature>
<dbReference type="CDD" id="cd06223">
    <property type="entry name" value="PRTases_typeI"/>
    <property type="match status" value="1"/>
</dbReference>
<dbReference type="NCBIfam" id="TIGR01251">
    <property type="entry name" value="ribP_PPkin"/>
    <property type="match status" value="1"/>
</dbReference>
<keyword evidence="12" id="KW-0963">Cytoplasm</keyword>
<dbReference type="KEGG" id="abae:CL176_02625"/>
<comment type="function">
    <text evidence="10 12">Involved in the biosynthesis of the central metabolite phospho-alpha-D-ribosyl-1-pyrophosphate (PRPP) via the transfer of pyrophosphoryl group from ATP to 1-hydroxyl of ribose-5-phosphate (Rib-5-P).</text>
</comment>
<dbReference type="GO" id="GO:0004749">
    <property type="term" value="F:ribose phosphate diphosphokinase activity"/>
    <property type="evidence" value="ECO:0007669"/>
    <property type="project" value="UniProtKB-UniRule"/>
</dbReference>
<dbReference type="UniPathway" id="UPA00087">
    <property type="reaction ID" value="UER00172"/>
</dbReference>
<dbReference type="Pfam" id="PF13793">
    <property type="entry name" value="Pribosyltran_N"/>
    <property type="match status" value="1"/>
</dbReference>
<dbReference type="GO" id="GO:0005524">
    <property type="term" value="F:ATP binding"/>
    <property type="evidence" value="ECO:0007669"/>
    <property type="project" value="UniProtKB-KW"/>
</dbReference>
<evidence type="ECO:0000256" key="11">
    <source>
        <dbReference type="ARBA" id="ARBA00061444"/>
    </source>
</evidence>
<keyword evidence="6 12" id="KW-0418">Kinase</keyword>
<protein>
    <recommendedName>
        <fullName evidence="12">Putative ribose-phosphate pyrophosphokinase</fullName>
        <shortName evidence="12">RPPK</shortName>
        <ecNumber evidence="12">2.7.6.1</ecNumber>
    </recommendedName>
    <alternativeName>
        <fullName evidence="12">5-phospho-D-ribosyl alpha-1-diphosphate synthase</fullName>
    </alternativeName>
    <alternativeName>
        <fullName evidence="12">Phosphoribosyl diphosphate synthase</fullName>
    </alternativeName>
    <alternativeName>
        <fullName evidence="12">Phosphoribosyl pyrophosphate synthase</fullName>
        <shortName evidence="12">P-Rib-PP synthase</shortName>
        <shortName evidence="12">PRPP synthase</shortName>
        <shortName evidence="12">PRPPase</shortName>
    </alternativeName>
</protein>
<keyword evidence="3 12" id="KW-0479">Metal-binding</keyword>
<comment type="catalytic activity">
    <reaction evidence="9 12">
        <text>D-ribose 5-phosphate + ATP = 5-phospho-alpha-D-ribose 1-diphosphate + AMP + H(+)</text>
        <dbReference type="Rhea" id="RHEA:15609"/>
        <dbReference type="ChEBI" id="CHEBI:15378"/>
        <dbReference type="ChEBI" id="CHEBI:30616"/>
        <dbReference type="ChEBI" id="CHEBI:58017"/>
        <dbReference type="ChEBI" id="CHEBI:78346"/>
        <dbReference type="ChEBI" id="CHEBI:456215"/>
        <dbReference type="EC" id="2.7.6.1"/>
    </reaction>
</comment>
<accession>A0A347WIV0</accession>
<gene>
    <name evidence="12" type="primary">prs</name>
    <name evidence="14" type="ORF">CL176_02625</name>
</gene>
<dbReference type="OrthoDB" id="9777067at2"/>
<evidence type="ECO:0000256" key="4">
    <source>
        <dbReference type="ARBA" id="ARBA00022727"/>
    </source>
</evidence>
<dbReference type="GO" id="GO:0006164">
    <property type="term" value="P:purine nucleotide biosynthetic process"/>
    <property type="evidence" value="ECO:0007669"/>
    <property type="project" value="TreeGrafter"/>
</dbReference>
<evidence type="ECO:0000256" key="10">
    <source>
        <dbReference type="ARBA" id="ARBA00054914"/>
    </source>
</evidence>
<name>A0A347WIV0_9LACT</name>
<sequence>MIAKNYKHSNLRVFSLSSNQSLAAAIAEHLGVELGKLDATQFADGEIKINIEESIRGDHIYVIQSTSFPISDNIMELMIMIDALKRASAKKINVVLPYYGYARQEQQDGPRTPITAKLVANMLELAGADRIVTLDLHANQIQGFFDMPVDHLQGVPLIADYLIDRQLAGDDVVVVSPDQGGVTRARKLAEFLQAPIAIVDRRYSHASVVGDVLDKTTIIIDDIIDSGLTALTAADALVEYGAKSVYAAATHAVLSGNAAQMIEASPIECLLVTDTIHLPEAKRISKLEQVSVAPLLAEAIRRIHENQSVSPLFTERMAFDDEVE</sequence>
<evidence type="ECO:0000256" key="6">
    <source>
        <dbReference type="ARBA" id="ARBA00022777"/>
    </source>
</evidence>
<evidence type="ECO:0000259" key="13">
    <source>
        <dbReference type="Pfam" id="PF13793"/>
    </source>
</evidence>
<evidence type="ECO:0000256" key="8">
    <source>
        <dbReference type="ARBA" id="ARBA00022842"/>
    </source>
</evidence>
<dbReference type="InterPro" id="IPR000836">
    <property type="entry name" value="PRTase_dom"/>
</dbReference>
<feature type="binding site" evidence="12">
    <location>
        <begin position="103"/>
        <end position="104"/>
    </location>
    <ligand>
        <name>ATP</name>
        <dbReference type="ChEBI" id="CHEBI:30616"/>
    </ligand>
</feature>
<comment type="caution">
    <text evidence="12">Lacks conserved residue(s) required for the propagation of feature annotation.</text>
</comment>
<dbReference type="GO" id="GO:0002189">
    <property type="term" value="C:ribose phosphate diphosphokinase complex"/>
    <property type="evidence" value="ECO:0007669"/>
    <property type="project" value="TreeGrafter"/>
</dbReference>
<evidence type="ECO:0000313" key="14">
    <source>
        <dbReference type="EMBL" id="AXY25007.1"/>
    </source>
</evidence>
<dbReference type="Proteomes" id="UP000263232">
    <property type="component" value="Chromosome"/>
</dbReference>
<keyword evidence="15" id="KW-1185">Reference proteome</keyword>
<keyword evidence="4 12" id="KW-0545">Nucleotide biosynthesis</keyword>
<dbReference type="GO" id="GO:0016301">
    <property type="term" value="F:kinase activity"/>
    <property type="evidence" value="ECO:0007669"/>
    <property type="project" value="UniProtKB-KW"/>
</dbReference>
<feature type="binding site" evidence="12">
    <location>
        <begin position="44"/>
        <end position="46"/>
    </location>
    <ligand>
        <name>ATP</name>
        <dbReference type="ChEBI" id="CHEBI:30616"/>
    </ligand>
</feature>
<dbReference type="InterPro" id="IPR037515">
    <property type="entry name" value="Rib-P_diPkinase_bac"/>
</dbReference>
<feature type="binding site" evidence="12">
    <location>
        <position position="137"/>
    </location>
    <ligand>
        <name>Mg(2+)</name>
        <dbReference type="ChEBI" id="CHEBI:18420"/>
    </ligand>
</feature>
<comment type="cofactor">
    <cofactor evidence="12">
        <name>Mg(2+)</name>
        <dbReference type="ChEBI" id="CHEBI:18420"/>
    </cofactor>
    <text evidence="12">Binds 2 Mg(2+) ions per subunit.</text>
</comment>
<keyword evidence="8 12" id="KW-0460">Magnesium</keyword>
<comment type="subunit">
    <text evidence="12">Homohexamer.</text>
</comment>
<dbReference type="PROSITE" id="PS00114">
    <property type="entry name" value="PRPP_SYNTHASE"/>
    <property type="match status" value="1"/>
</dbReference>
<proteinExistence type="inferred from homology"/>
<keyword evidence="7 12" id="KW-0067">ATP-binding</keyword>
<dbReference type="Pfam" id="PF14572">
    <property type="entry name" value="Pribosyl_synth"/>
    <property type="match status" value="1"/>
</dbReference>
<feature type="binding site" evidence="12">
    <location>
        <position position="178"/>
    </location>
    <ligand>
        <name>Mg(2+)</name>
        <dbReference type="ChEBI" id="CHEBI:18420"/>
    </ligand>
</feature>
<reference evidence="14 15" key="1">
    <citation type="submission" date="2017-09" db="EMBL/GenBank/DDBJ databases">
        <title>Complete genome sequence of Oxytococcus suis strain ZY16052.</title>
        <authorList>
            <person name="Li F."/>
        </authorList>
    </citation>
    <scope>NUCLEOTIDE SEQUENCE [LARGE SCALE GENOMIC DNA]</scope>
    <source>
        <strain evidence="14 15">ZY16052</strain>
    </source>
</reference>
<dbReference type="EMBL" id="CP023434">
    <property type="protein sequence ID" value="AXY25007.1"/>
    <property type="molecule type" value="Genomic_DNA"/>
</dbReference>
<evidence type="ECO:0000313" key="15">
    <source>
        <dbReference type="Proteomes" id="UP000263232"/>
    </source>
</evidence>